<comment type="subcellular location">
    <subcellularLocation>
        <location evidence="1">Cell envelope</location>
    </subcellularLocation>
</comment>
<dbReference type="AlphaFoldDB" id="A0A1H9ESK8"/>
<dbReference type="Pfam" id="PF00497">
    <property type="entry name" value="SBP_bac_3"/>
    <property type="match status" value="1"/>
</dbReference>
<name>A0A1H9ESK8_9HYPH</name>
<dbReference type="EMBL" id="FOFG01000003">
    <property type="protein sequence ID" value="SEQ27988.1"/>
    <property type="molecule type" value="Genomic_DNA"/>
</dbReference>
<reference evidence="7 8" key="1">
    <citation type="submission" date="2016-10" db="EMBL/GenBank/DDBJ databases">
        <authorList>
            <person name="de Groot N.N."/>
        </authorList>
    </citation>
    <scope>NUCLEOTIDE SEQUENCE [LARGE SCALE GENOMIC DNA]</scope>
    <source>
        <strain evidence="7 8">A52C2</strain>
    </source>
</reference>
<evidence type="ECO:0000256" key="1">
    <source>
        <dbReference type="ARBA" id="ARBA00004196"/>
    </source>
</evidence>
<sequence>MYVKGIYMFRKLAIAALLPLGLIQAATAAELPGKGLVEKGALTYGTAATFAPFEFQKDGKLTGFDIDFIQALGEKLHATPKPLNMEFKGLIPALLGGRTDIINSAMYINPQRSEQVDFVPYMKIGNVVIVQKGNPAKITGRDDSLCGKNIAVTLGGIEESQARADVERCKAKGLKPLTVSTLPTAQDSALNLRQGRADAIFESSPGAAKLLQEVPDTFQTVGEEFEANTQIGFATRKGETALQDSLKAAIKEVVADGTYDKLLAKWNLPASGSIFK</sequence>
<dbReference type="InterPro" id="IPR018313">
    <property type="entry name" value="SBP_3_CS"/>
</dbReference>
<accession>A0A1H9ESK8</accession>
<proteinExistence type="inferred from homology"/>
<dbReference type="CDD" id="cd01004">
    <property type="entry name" value="PBP2_MidA_like"/>
    <property type="match status" value="1"/>
</dbReference>
<dbReference type="SMART" id="SM00062">
    <property type="entry name" value="PBPb"/>
    <property type="match status" value="1"/>
</dbReference>
<keyword evidence="3 5" id="KW-0732">Signal</keyword>
<organism evidence="7 8">
    <name type="scientific">Faunimonas pinastri</name>
    <dbReference type="NCBI Taxonomy" id="1855383"/>
    <lineage>
        <taxon>Bacteria</taxon>
        <taxon>Pseudomonadati</taxon>
        <taxon>Pseudomonadota</taxon>
        <taxon>Alphaproteobacteria</taxon>
        <taxon>Hyphomicrobiales</taxon>
        <taxon>Afifellaceae</taxon>
        <taxon>Faunimonas</taxon>
    </lineage>
</organism>
<feature type="chain" id="PRO_5011738050" evidence="5">
    <location>
        <begin position="29"/>
        <end position="276"/>
    </location>
</feature>
<dbReference type="RefSeq" id="WP_238858197.1">
    <property type="nucleotide sequence ID" value="NZ_FOFG01000003.1"/>
</dbReference>
<protein>
    <submittedName>
        <fullName evidence="7">Amino acid ABC transporter substrate-binding protein, PAAT family</fullName>
    </submittedName>
</protein>
<dbReference type="PANTHER" id="PTHR35936:SF17">
    <property type="entry name" value="ARGININE-BINDING EXTRACELLULAR PROTEIN ARTP"/>
    <property type="match status" value="1"/>
</dbReference>
<dbReference type="PANTHER" id="PTHR35936">
    <property type="entry name" value="MEMBRANE-BOUND LYTIC MUREIN TRANSGLYCOSYLASE F"/>
    <property type="match status" value="1"/>
</dbReference>
<feature type="signal peptide" evidence="5">
    <location>
        <begin position="1"/>
        <end position="28"/>
    </location>
</feature>
<dbReference type="GO" id="GO:0030313">
    <property type="term" value="C:cell envelope"/>
    <property type="evidence" value="ECO:0007669"/>
    <property type="project" value="UniProtKB-SubCell"/>
</dbReference>
<keyword evidence="8" id="KW-1185">Reference proteome</keyword>
<comment type="similarity">
    <text evidence="2 4">Belongs to the bacterial solute-binding protein 3 family.</text>
</comment>
<dbReference type="Proteomes" id="UP000199647">
    <property type="component" value="Unassembled WGS sequence"/>
</dbReference>
<evidence type="ECO:0000256" key="4">
    <source>
        <dbReference type="RuleBase" id="RU003744"/>
    </source>
</evidence>
<feature type="domain" description="Solute-binding protein family 3/N-terminal" evidence="6">
    <location>
        <begin position="41"/>
        <end position="270"/>
    </location>
</feature>
<dbReference type="Gene3D" id="3.40.190.10">
    <property type="entry name" value="Periplasmic binding protein-like II"/>
    <property type="match status" value="2"/>
</dbReference>
<evidence type="ECO:0000259" key="6">
    <source>
        <dbReference type="SMART" id="SM00062"/>
    </source>
</evidence>
<evidence type="ECO:0000256" key="5">
    <source>
        <dbReference type="SAM" id="SignalP"/>
    </source>
</evidence>
<dbReference type="STRING" id="1855383.SAMN05216548_103239"/>
<dbReference type="PROSITE" id="PS01039">
    <property type="entry name" value="SBP_BACTERIAL_3"/>
    <property type="match status" value="1"/>
</dbReference>
<evidence type="ECO:0000313" key="8">
    <source>
        <dbReference type="Proteomes" id="UP000199647"/>
    </source>
</evidence>
<evidence type="ECO:0000256" key="3">
    <source>
        <dbReference type="ARBA" id="ARBA00022729"/>
    </source>
</evidence>
<dbReference type="SUPFAM" id="SSF53850">
    <property type="entry name" value="Periplasmic binding protein-like II"/>
    <property type="match status" value="1"/>
</dbReference>
<gene>
    <name evidence="7" type="ORF">SAMN05216548_103239</name>
</gene>
<evidence type="ECO:0000313" key="7">
    <source>
        <dbReference type="EMBL" id="SEQ27988.1"/>
    </source>
</evidence>
<dbReference type="InterPro" id="IPR001638">
    <property type="entry name" value="Solute-binding_3/MltF_N"/>
</dbReference>
<evidence type="ECO:0000256" key="2">
    <source>
        <dbReference type="ARBA" id="ARBA00010333"/>
    </source>
</evidence>